<protein>
    <submittedName>
        <fullName evidence="3">Alpha/beta hydrolase</fullName>
    </submittedName>
</protein>
<dbReference type="Proteomes" id="UP000241167">
    <property type="component" value="Unassembled WGS sequence"/>
</dbReference>
<dbReference type="InterPro" id="IPR049492">
    <property type="entry name" value="BD-FAE-like_dom"/>
</dbReference>
<dbReference type="EMBL" id="PXYI01000002">
    <property type="protein sequence ID" value="PSJ42317.1"/>
    <property type="molecule type" value="Genomic_DNA"/>
</dbReference>
<sequence length="287" mass="30506">MTPNDLQSLGFEPADARIAYGPDPDQFGELRIPAGAGPHPVVVLIHGGCFRASYATLRDLAPMADVLKAEGIATWTIEYRRLGQAGAGWPGTYRDIGTAIDRLHALAPRFPLDLARVVVLGHSAGGGLAMWAGARPRLPKSSDIAVRDPLRVAGVINLAGPFDMRENIANYHAECRAPVITQMLGGAEAEVPARYIESSAGALLPLGIPQRLIWGEHEDFMPREAAAAYVARARAAGDDAAIRIVPGAGHFEIASPHTTAWPIVLAEIRTLLAASSDATAREHEKGK</sequence>
<dbReference type="PANTHER" id="PTHR48081:SF33">
    <property type="entry name" value="KYNURENINE FORMAMIDASE"/>
    <property type="match status" value="1"/>
</dbReference>
<feature type="domain" description="BD-FAE-like" evidence="2">
    <location>
        <begin position="36"/>
        <end position="195"/>
    </location>
</feature>
<evidence type="ECO:0000259" key="2">
    <source>
        <dbReference type="Pfam" id="PF20434"/>
    </source>
</evidence>
<dbReference type="Pfam" id="PF20434">
    <property type="entry name" value="BD-FAE"/>
    <property type="match status" value="1"/>
</dbReference>
<accession>A0A2P7QWG2</accession>
<gene>
    <name evidence="3" type="ORF">C7I55_07270</name>
</gene>
<evidence type="ECO:0000256" key="1">
    <source>
        <dbReference type="ARBA" id="ARBA00022801"/>
    </source>
</evidence>
<organism evidence="3 4">
    <name type="scientific">Allosphingosinicella deserti</name>
    <dbReference type="NCBI Taxonomy" id="2116704"/>
    <lineage>
        <taxon>Bacteria</taxon>
        <taxon>Pseudomonadati</taxon>
        <taxon>Pseudomonadota</taxon>
        <taxon>Alphaproteobacteria</taxon>
        <taxon>Sphingomonadales</taxon>
        <taxon>Sphingomonadaceae</taxon>
        <taxon>Allosphingosinicella</taxon>
    </lineage>
</organism>
<dbReference type="SUPFAM" id="SSF53474">
    <property type="entry name" value="alpha/beta-Hydrolases"/>
    <property type="match status" value="1"/>
</dbReference>
<proteinExistence type="predicted"/>
<dbReference type="PANTHER" id="PTHR48081">
    <property type="entry name" value="AB HYDROLASE SUPERFAMILY PROTEIN C4A8.06C"/>
    <property type="match status" value="1"/>
</dbReference>
<evidence type="ECO:0000313" key="3">
    <source>
        <dbReference type="EMBL" id="PSJ42317.1"/>
    </source>
</evidence>
<dbReference type="Gene3D" id="3.40.50.1820">
    <property type="entry name" value="alpha/beta hydrolase"/>
    <property type="match status" value="1"/>
</dbReference>
<dbReference type="AlphaFoldDB" id="A0A2P7QWG2"/>
<evidence type="ECO:0000313" key="4">
    <source>
        <dbReference type="Proteomes" id="UP000241167"/>
    </source>
</evidence>
<dbReference type="OrthoDB" id="9771666at2"/>
<keyword evidence="4" id="KW-1185">Reference proteome</keyword>
<comment type="caution">
    <text evidence="3">The sequence shown here is derived from an EMBL/GenBank/DDBJ whole genome shotgun (WGS) entry which is preliminary data.</text>
</comment>
<dbReference type="InterPro" id="IPR029058">
    <property type="entry name" value="AB_hydrolase_fold"/>
</dbReference>
<dbReference type="GO" id="GO:0004061">
    <property type="term" value="F:arylformamidase activity"/>
    <property type="evidence" value="ECO:0007669"/>
    <property type="project" value="TreeGrafter"/>
</dbReference>
<name>A0A2P7QWG2_9SPHN</name>
<dbReference type="InterPro" id="IPR050300">
    <property type="entry name" value="GDXG_lipolytic_enzyme"/>
</dbReference>
<reference evidence="3 4" key="1">
    <citation type="submission" date="2018-03" db="EMBL/GenBank/DDBJ databases">
        <title>The draft genome of Sphingosinicella sp. GL-C-18.</title>
        <authorList>
            <person name="Liu L."/>
            <person name="Li L."/>
            <person name="Liang L."/>
            <person name="Zhang X."/>
            <person name="Wang T."/>
        </authorList>
    </citation>
    <scope>NUCLEOTIDE SEQUENCE [LARGE SCALE GENOMIC DNA]</scope>
    <source>
        <strain evidence="3 4">GL-C-18</strain>
    </source>
</reference>
<keyword evidence="1 3" id="KW-0378">Hydrolase</keyword>